<dbReference type="InterPro" id="IPR007110">
    <property type="entry name" value="Ig-like_dom"/>
</dbReference>
<dbReference type="Gene3D" id="3.30.500.10">
    <property type="entry name" value="MHC class I-like antigen recognition-like"/>
    <property type="match status" value="2"/>
</dbReference>
<dbReference type="InterPro" id="IPR037055">
    <property type="entry name" value="MHC_I-like_Ag-recog_sf"/>
</dbReference>
<dbReference type="AlphaFoldDB" id="A0A8T0A761"/>
<dbReference type="InterPro" id="IPR050208">
    <property type="entry name" value="MHC_class-I_related"/>
</dbReference>
<proteinExistence type="inferred from homology"/>
<dbReference type="InterPro" id="IPR013783">
    <property type="entry name" value="Ig-like_fold"/>
</dbReference>
<keyword evidence="3" id="KW-0472">Membrane</keyword>
<dbReference type="Proteomes" id="UP000606274">
    <property type="component" value="Unassembled WGS sequence"/>
</dbReference>
<keyword evidence="7" id="KW-1185">Reference proteome</keyword>
<evidence type="ECO:0000313" key="6">
    <source>
        <dbReference type="EMBL" id="KAF7687711.1"/>
    </source>
</evidence>
<dbReference type="FunFam" id="3.30.500.10:FF:000001">
    <property type="entry name" value="H-2 class I histocompatibility antigen, alpha chain"/>
    <property type="match status" value="1"/>
</dbReference>
<dbReference type="PANTHER" id="PTHR16675">
    <property type="entry name" value="MHC CLASS I-RELATED"/>
    <property type="match status" value="1"/>
</dbReference>
<dbReference type="GO" id="GO:0009897">
    <property type="term" value="C:external side of plasma membrane"/>
    <property type="evidence" value="ECO:0007669"/>
    <property type="project" value="TreeGrafter"/>
</dbReference>
<dbReference type="SUPFAM" id="SSF54452">
    <property type="entry name" value="MHC antigen-recognition domain"/>
    <property type="match status" value="2"/>
</dbReference>
<dbReference type="EMBL" id="JABFDY010000027">
    <property type="protein sequence ID" value="KAF7687711.1"/>
    <property type="molecule type" value="Genomic_DNA"/>
</dbReference>
<keyword evidence="1" id="KW-0325">Glycoprotein</keyword>
<dbReference type="PRINTS" id="PR01638">
    <property type="entry name" value="MHCCLASSI"/>
</dbReference>
<dbReference type="Gene3D" id="2.60.40.10">
    <property type="entry name" value="Immunoglobulins"/>
    <property type="match status" value="2"/>
</dbReference>
<dbReference type="InterPro" id="IPR036179">
    <property type="entry name" value="Ig-like_dom_sf"/>
</dbReference>
<feature type="domain" description="Ig-like" evidence="5">
    <location>
        <begin position="194"/>
        <end position="280"/>
    </location>
</feature>
<comment type="similarity">
    <text evidence="2">Belongs to the MHC class I family.</text>
</comment>
<dbReference type="GO" id="GO:0006955">
    <property type="term" value="P:immune response"/>
    <property type="evidence" value="ECO:0007669"/>
    <property type="project" value="TreeGrafter"/>
</dbReference>
<protein>
    <recommendedName>
        <fullName evidence="5">Ig-like domain-containing protein</fullName>
    </recommendedName>
</protein>
<dbReference type="GO" id="GO:0005615">
    <property type="term" value="C:extracellular space"/>
    <property type="evidence" value="ECO:0007669"/>
    <property type="project" value="TreeGrafter"/>
</dbReference>
<dbReference type="InterPro" id="IPR011161">
    <property type="entry name" value="MHC_I-like_Ag-recog"/>
</dbReference>
<accession>A0A8T0A761</accession>
<feature type="domain" description="Ig-like" evidence="5">
    <location>
        <begin position="524"/>
        <end position="611"/>
    </location>
</feature>
<dbReference type="Pfam" id="PF00129">
    <property type="entry name" value="MHC_I"/>
    <property type="match status" value="2"/>
</dbReference>
<evidence type="ECO:0000256" key="3">
    <source>
        <dbReference type="SAM" id="Phobius"/>
    </source>
</evidence>
<dbReference type="InterPro" id="IPR003597">
    <property type="entry name" value="Ig_C1-set"/>
</dbReference>
<feature type="signal peptide" evidence="4">
    <location>
        <begin position="1"/>
        <end position="16"/>
    </location>
</feature>
<dbReference type="InterPro" id="IPR001039">
    <property type="entry name" value="MHC_I_a_a1/a2"/>
</dbReference>
<keyword evidence="3" id="KW-0812">Transmembrane</keyword>
<dbReference type="InterPro" id="IPR011162">
    <property type="entry name" value="MHC_I/II-like_Ag-recog"/>
</dbReference>
<evidence type="ECO:0000256" key="4">
    <source>
        <dbReference type="SAM" id="SignalP"/>
    </source>
</evidence>
<dbReference type="SMART" id="SM00407">
    <property type="entry name" value="IGc1"/>
    <property type="match status" value="2"/>
</dbReference>
<dbReference type="CDD" id="cd07698">
    <property type="entry name" value="IgC1_MHC_I_alpha3"/>
    <property type="match status" value="2"/>
</dbReference>
<dbReference type="PROSITE" id="PS50835">
    <property type="entry name" value="IG_LIKE"/>
    <property type="match status" value="2"/>
</dbReference>
<dbReference type="PANTHER" id="PTHR16675:SF237">
    <property type="entry name" value="MHC CLASS I ANTIGEN TRANSCRIPT VARIANT 1-RELATED"/>
    <property type="match status" value="1"/>
</dbReference>
<keyword evidence="3" id="KW-1133">Transmembrane helix</keyword>
<comment type="caution">
    <text evidence="6">The sequence shown here is derived from an EMBL/GenBank/DDBJ whole genome shotgun (WGS) entry which is preliminary data.</text>
</comment>
<feature type="chain" id="PRO_5035823580" description="Ig-like domain-containing protein" evidence="4">
    <location>
        <begin position="17"/>
        <end position="660"/>
    </location>
</feature>
<name>A0A8T0A761_SILME</name>
<keyword evidence="4" id="KW-0732">Signal</keyword>
<reference evidence="6" key="1">
    <citation type="submission" date="2020-08" db="EMBL/GenBank/DDBJ databases">
        <title>Chromosome-level assembly of Southern catfish (Silurus meridionalis) provides insights into visual adaptation to the nocturnal and benthic lifestyles.</title>
        <authorList>
            <person name="Zhang Y."/>
            <person name="Wang D."/>
            <person name="Peng Z."/>
        </authorList>
    </citation>
    <scope>NUCLEOTIDE SEQUENCE</scope>
    <source>
        <strain evidence="6">SWU-2019-XX</strain>
        <tissue evidence="6">Muscle</tissue>
    </source>
</reference>
<gene>
    <name evidence="6" type="ORF">HF521_014939</name>
</gene>
<feature type="transmembrane region" description="Helical" evidence="3">
    <location>
        <begin position="294"/>
        <end position="314"/>
    </location>
</feature>
<evidence type="ECO:0000256" key="2">
    <source>
        <dbReference type="RuleBase" id="RU004439"/>
    </source>
</evidence>
<evidence type="ECO:0000259" key="5">
    <source>
        <dbReference type="PROSITE" id="PS50835"/>
    </source>
</evidence>
<organism evidence="6 7">
    <name type="scientific">Silurus meridionalis</name>
    <name type="common">Southern catfish</name>
    <name type="synonym">Silurus soldatovi meridionalis</name>
    <dbReference type="NCBI Taxonomy" id="175797"/>
    <lineage>
        <taxon>Eukaryota</taxon>
        <taxon>Metazoa</taxon>
        <taxon>Chordata</taxon>
        <taxon>Craniata</taxon>
        <taxon>Vertebrata</taxon>
        <taxon>Euteleostomi</taxon>
        <taxon>Actinopterygii</taxon>
        <taxon>Neopterygii</taxon>
        <taxon>Teleostei</taxon>
        <taxon>Ostariophysi</taxon>
        <taxon>Siluriformes</taxon>
        <taxon>Siluridae</taxon>
        <taxon>Silurus</taxon>
    </lineage>
</organism>
<evidence type="ECO:0000313" key="7">
    <source>
        <dbReference type="Proteomes" id="UP000606274"/>
    </source>
</evidence>
<sequence length="660" mass="75678">MRVLFLCTVFFTYGFAEKHSLQYLYIAVQKGNNSPNISQTVFSAAVLLDGEQVMSYNSSERILIPKAWIKETETEDFWSSETQEMQGYHDEFTKKFHMVLKLFHIHTGVHTLQRIYGCEDENNGIVRRYDEYGYDGQDIVSLNLDSKSWSAANGSKTIKGIWKTKEAQFWMSQLETVCTDWFGKFYSKQRKFGPKASLFQKHSPSPEVVCHATGFFPKTMNITWQKDGEDVHENVELSETLPNEDGSFQKRSILKVSAEELQEHTYTCVIEHSSLEKEMVLEVPKDGGSGRERVGIFVGVIVAFVVLVAALVVGKEKELCIRKSPEVYTLGGALRLSIKDILISSPVATVDNTHCLEYHYIALTPRHAGSEFTAVGLLDEKQFMFYSSSNKMLIPENWIKNSKSEIYWKNEAQNMKEYQYSFSITFKTIMDLSNHTRAHILQRIYGCKIDDDGTTSGYNQYGYIGEDFIILDLNTGTWIAVNPQAEILKHNWESNDYATYWKNFLEHDCIDWIKTFVTVERKVPPTVSVFQKHSSSPEVVCHATGFFPKVLNITWQKDGEDVLEEVDLRETLPNQDGSFQKRSILKVSAEELQKHTYTCVIEHSSLEKDLVLPVSERRILRGGGSDGGSDRGSDSRDESDDTYFRQLLFCCCEKYMRTRR</sequence>
<dbReference type="Pfam" id="PF07654">
    <property type="entry name" value="C1-set"/>
    <property type="match status" value="2"/>
</dbReference>
<dbReference type="SUPFAM" id="SSF48726">
    <property type="entry name" value="Immunoglobulin"/>
    <property type="match status" value="2"/>
</dbReference>
<evidence type="ECO:0000256" key="1">
    <source>
        <dbReference type="ARBA" id="ARBA00023180"/>
    </source>
</evidence>